<dbReference type="Proteomes" id="UP000220922">
    <property type="component" value="Unassembled WGS sequence"/>
</dbReference>
<sequence>MNPSLELKQQTQEFLRDTVPGEQDLDAKVRHLIEAEYMRQLGHYRRVDLTLTHKYGMTFNDFLEQSIPRQKEYSWEVEQDAMDWETAMGGMATVERKLRALRETTRE</sequence>
<dbReference type="RefSeq" id="WP_097653941.1">
    <property type="nucleotide sequence ID" value="NZ_LYXE01000116.1"/>
</dbReference>
<evidence type="ECO:0000313" key="2">
    <source>
        <dbReference type="Proteomes" id="UP000220922"/>
    </source>
</evidence>
<dbReference type="OrthoDB" id="162311at2"/>
<reference evidence="1 2" key="1">
    <citation type="submission" date="2016-05" db="EMBL/GenBank/DDBJ databases">
        <authorList>
            <person name="Lavstsen T."/>
            <person name="Jespersen J.S."/>
        </authorList>
    </citation>
    <scope>NUCLEOTIDE SEQUENCE [LARGE SCALE GENOMIC DNA]</scope>
    <source>
        <strain evidence="1 2">B7-9</strain>
    </source>
</reference>
<organism evidence="1 2">
    <name type="scientific">Candidatus Chloroploca asiatica</name>
    <dbReference type="NCBI Taxonomy" id="1506545"/>
    <lineage>
        <taxon>Bacteria</taxon>
        <taxon>Bacillati</taxon>
        <taxon>Chloroflexota</taxon>
        <taxon>Chloroflexia</taxon>
        <taxon>Chloroflexales</taxon>
        <taxon>Chloroflexineae</taxon>
        <taxon>Oscillochloridaceae</taxon>
        <taxon>Candidatus Chloroploca</taxon>
    </lineage>
</organism>
<evidence type="ECO:0000313" key="1">
    <source>
        <dbReference type="EMBL" id="PDV97961.1"/>
    </source>
</evidence>
<comment type="caution">
    <text evidence="1">The sequence shown here is derived from an EMBL/GenBank/DDBJ whole genome shotgun (WGS) entry which is preliminary data.</text>
</comment>
<dbReference type="EMBL" id="LYXE01000116">
    <property type="protein sequence ID" value="PDV97961.1"/>
    <property type="molecule type" value="Genomic_DNA"/>
</dbReference>
<name>A0A2H3KVP7_9CHLR</name>
<gene>
    <name evidence="1" type="ORF">A9Q02_16605</name>
</gene>
<dbReference type="AlphaFoldDB" id="A0A2H3KVP7"/>
<keyword evidence="2" id="KW-1185">Reference proteome</keyword>
<proteinExistence type="predicted"/>
<accession>A0A2H3KVP7</accession>
<protein>
    <submittedName>
        <fullName evidence="1">Uncharacterized protein</fullName>
    </submittedName>
</protein>